<organism evidence="2 3">
    <name type="scientific">Enhygromyxa salina</name>
    <dbReference type="NCBI Taxonomy" id="215803"/>
    <lineage>
        <taxon>Bacteria</taxon>
        <taxon>Pseudomonadati</taxon>
        <taxon>Myxococcota</taxon>
        <taxon>Polyangia</taxon>
        <taxon>Nannocystales</taxon>
        <taxon>Nannocystaceae</taxon>
        <taxon>Enhygromyxa</taxon>
    </lineage>
</organism>
<proteinExistence type="predicted"/>
<protein>
    <recommendedName>
        <fullName evidence="4">Gram-negative bacterial tonB protein</fullName>
    </recommendedName>
</protein>
<comment type="caution">
    <text evidence="2">The sequence shown here is derived from an EMBL/GenBank/DDBJ whole genome shotgun (WGS) entry which is preliminary data.</text>
</comment>
<evidence type="ECO:0000313" key="2">
    <source>
        <dbReference type="EMBL" id="PRQ07713.1"/>
    </source>
</evidence>
<dbReference type="OrthoDB" id="5377858at2"/>
<gene>
    <name evidence="2" type="ORF">ENSA7_27030</name>
</gene>
<accession>A0A2S9YRJ1</accession>
<evidence type="ECO:0008006" key="4">
    <source>
        <dbReference type="Google" id="ProtNLM"/>
    </source>
</evidence>
<dbReference type="Gene3D" id="3.30.1150.10">
    <property type="match status" value="1"/>
</dbReference>
<reference evidence="2 3" key="1">
    <citation type="submission" date="2018-03" db="EMBL/GenBank/DDBJ databases">
        <title>Draft Genome Sequences of the Obligatory Marine Myxobacteria Enhygromyxa salina SWB007.</title>
        <authorList>
            <person name="Poehlein A."/>
            <person name="Moghaddam J.A."/>
            <person name="Harms H."/>
            <person name="Alanjari M."/>
            <person name="Koenig G.M."/>
            <person name="Daniel R."/>
            <person name="Schaeberle T.F."/>
        </authorList>
    </citation>
    <scope>NUCLEOTIDE SEQUENCE [LARGE SCALE GENOMIC DNA]</scope>
    <source>
        <strain evidence="2 3">SWB007</strain>
    </source>
</reference>
<name>A0A2S9YRJ1_9BACT</name>
<dbReference type="Proteomes" id="UP000238823">
    <property type="component" value="Unassembled WGS sequence"/>
</dbReference>
<dbReference type="InterPro" id="IPR049806">
    <property type="entry name" value="MasK-like_C"/>
</dbReference>
<dbReference type="SUPFAM" id="SSF74653">
    <property type="entry name" value="TolA/TonB C-terminal domain"/>
    <property type="match status" value="1"/>
</dbReference>
<dbReference type="AlphaFoldDB" id="A0A2S9YRJ1"/>
<dbReference type="NCBIfam" id="NF033768">
    <property type="entry name" value="myxo_SS_tail"/>
    <property type="match status" value="1"/>
</dbReference>
<dbReference type="EMBL" id="PVNL01000051">
    <property type="protein sequence ID" value="PRQ07713.1"/>
    <property type="molecule type" value="Genomic_DNA"/>
</dbReference>
<sequence length="216" mass="22334">MKLPHPAAQTNYHRGMRSVTGPRLLLLPTLGLALACASPKDASAPEAEQASVDPAQGSPSEAAKAELAPSATPMAEPEPAMDAEAMGEGESKPLEAPAASRPSRDSFTGQLEIQVPMINGGLNRDIIRRTASDHADDIRTCHGRALAATPGLAGTLVVALTIDADGSVSAAEVGERSAFASRDVEACVVALARGWQFPKPSDGERASVELAFDFGL</sequence>
<feature type="region of interest" description="Disordered" evidence="1">
    <location>
        <begin position="39"/>
        <end position="110"/>
    </location>
</feature>
<feature type="compositionally biased region" description="Low complexity" evidence="1">
    <location>
        <begin position="68"/>
        <end position="78"/>
    </location>
</feature>
<dbReference type="RefSeq" id="WP_106089720.1">
    <property type="nucleotide sequence ID" value="NZ_PVNL01000051.1"/>
</dbReference>
<evidence type="ECO:0000256" key="1">
    <source>
        <dbReference type="SAM" id="MobiDB-lite"/>
    </source>
</evidence>
<evidence type="ECO:0000313" key="3">
    <source>
        <dbReference type="Proteomes" id="UP000238823"/>
    </source>
</evidence>